<evidence type="ECO:0008006" key="3">
    <source>
        <dbReference type="Google" id="ProtNLM"/>
    </source>
</evidence>
<organism evidence="1 2">
    <name type="scientific">Megasphaera hexanoica</name>
    <dbReference type="NCBI Taxonomy" id="1675036"/>
    <lineage>
        <taxon>Bacteria</taxon>
        <taxon>Bacillati</taxon>
        <taxon>Bacillota</taxon>
        <taxon>Negativicutes</taxon>
        <taxon>Veillonellales</taxon>
        <taxon>Veillonellaceae</taxon>
        <taxon>Megasphaera</taxon>
    </lineage>
</organism>
<name>A0ABW7DNZ7_9FIRM</name>
<reference evidence="1 2" key="1">
    <citation type="submission" date="2024-10" db="EMBL/GenBank/DDBJ databases">
        <authorList>
            <person name="Sang B.-I."/>
            <person name="Prabhaharan D."/>
        </authorList>
    </citation>
    <scope>NUCLEOTIDE SEQUENCE [LARGE SCALE GENOMIC DNA]</scope>
    <source>
        <strain evidence="1 2">MH</strain>
    </source>
</reference>
<comment type="caution">
    <text evidence="1">The sequence shown here is derived from an EMBL/GenBank/DDBJ whole genome shotgun (WGS) entry which is preliminary data.</text>
</comment>
<proteinExistence type="predicted"/>
<sequence length="109" mass="12001">MIDSVRIGSITYPVSETAEPIIVDNAVCYGAIDYVKPLIQINANCGAHKPATLMHEIMHGIVNEYRIEDVPAGDEKAIDLIAKGILNVLIDNPRLIEQVTNYKVSKQQV</sequence>
<keyword evidence="2" id="KW-1185">Reference proteome</keyword>
<evidence type="ECO:0000313" key="1">
    <source>
        <dbReference type="EMBL" id="MFG6273080.1"/>
    </source>
</evidence>
<dbReference type="RefSeq" id="WP_113856110.1">
    <property type="nucleotide sequence ID" value="NZ_CP011940.1"/>
</dbReference>
<evidence type="ECO:0000313" key="2">
    <source>
        <dbReference type="Proteomes" id="UP001605989"/>
    </source>
</evidence>
<gene>
    <name evidence="1" type="ORF">ACGTZG_07745</name>
</gene>
<dbReference type="Proteomes" id="UP001605989">
    <property type="component" value="Unassembled WGS sequence"/>
</dbReference>
<accession>A0ABW7DNZ7</accession>
<protein>
    <recommendedName>
        <fullName evidence="3">IrrE N-terminal-like domain-containing protein</fullName>
    </recommendedName>
</protein>
<dbReference type="EMBL" id="JBIEKR010000006">
    <property type="protein sequence ID" value="MFG6273080.1"/>
    <property type="molecule type" value="Genomic_DNA"/>
</dbReference>